<keyword evidence="3" id="KW-0804">Transcription</keyword>
<proteinExistence type="predicted"/>
<dbReference type="SMART" id="SM00895">
    <property type="entry name" value="FCD"/>
    <property type="match status" value="1"/>
</dbReference>
<dbReference type="InterPro" id="IPR036390">
    <property type="entry name" value="WH_DNA-bd_sf"/>
</dbReference>
<evidence type="ECO:0000313" key="5">
    <source>
        <dbReference type="EMBL" id="KEP71168.1"/>
    </source>
</evidence>
<dbReference type="GO" id="GO:0003677">
    <property type="term" value="F:DNA binding"/>
    <property type="evidence" value="ECO:0007669"/>
    <property type="project" value="UniProtKB-KW"/>
</dbReference>
<dbReference type="PROSITE" id="PS50949">
    <property type="entry name" value="HTH_GNTR"/>
    <property type="match status" value="1"/>
</dbReference>
<evidence type="ECO:0000256" key="3">
    <source>
        <dbReference type="ARBA" id="ARBA00023163"/>
    </source>
</evidence>
<dbReference type="Gene3D" id="1.20.120.530">
    <property type="entry name" value="GntR ligand-binding domain-like"/>
    <property type="match status" value="1"/>
</dbReference>
<dbReference type="AlphaFoldDB" id="A0A074TQ88"/>
<sequence length="250" mass="26859">MAREETPKPQQAAAAQAVAGHVSSLAATQLDLTRPVGAQIFQTLKTAILRMELPPGCILSETEVASRFGASRTPVREAMAQLRDAGLVTTLPSRGNFVTLLNEGKIREAQFLREALELANVAALAANGPSPASQAEITATLKAQARALERGDDLAFQAEDDAFHLALARATGFARAARVLEHEKMQLDRLRVLSLRDHPHLYDLLSEHQAIADAIQARDVAGAVTAAKTHLRSVLAVLSTLVARNSDYFD</sequence>
<gene>
    <name evidence="5" type="ORF">DL1_11005</name>
</gene>
<dbReference type="EMBL" id="JHEH01000003">
    <property type="protein sequence ID" value="KEP71168.1"/>
    <property type="molecule type" value="Genomic_DNA"/>
</dbReference>
<dbReference type="RefSeq" id="WP_081856245.1">
    <property type="nucleotide sequence ID" value="NZ_FOVB01000003.1"/>
</dbReference>
<dbReference type="SUPFAM" id="SSF48008">
    <property type="entry name" value="GntR ligand-binding domain-like"/>
    <property type="match status" value="1"/>
</dbReference>
<feature type="domain" description="HTH gntR-type" evidence="4">
    <location>
        <begin position="34"/>
        <end position="101"/>
    </location>
</feature>
<keyword evidence="6" id="KW-1185">Reference proteome</keyword>
<evidence type="ECO:0000259" key="4">
    <source>
        <dbReference type="PROSITE" id="PS50949"/>
    </source>
</evidence>
<dbReference type="Pfam" id="PF00392">
    <property type="entry name" value="GntR"/>
    <property type="match status" value="1"/>
</dbReference>
<dbReference type="eggNOG" id="COG1802">
    <property type="taxonomic scope" value="Bacteria"/>
</dbReference>
<dbReference type="CDD" id="cd07377">
    <property type="entry name" value="WHTH_GntR"/>
    <property type="match status" value="1"/>
</dbReference>
<dbReference type="PRINTS" id="PR00035">
    <property type="entry name" value="HTHGNTR"/>
</dbReference>
<comment type="caution">
    <text evidence="5">The sequence shown here is derived from an EMBL/GenBank/DDBJ whole genome shotgun (WGS) entry which is preliminary data.</text>
</comment>
<dbReference type="InterPro" id="IPR000524">
    <property type="entry name" value="Tscrpt_reg_HTH_GntR"/>
</dbReference>
<dbReference type="STRING" id="1185766.SAMN05216224_10394"/>
<dbReference type="PANTHER" id="PTHR43537">
    <property type="entry name" value="TRANSCRIPTIONAL REGULATOR, GNTR FAMILY"/>
    <property type="match status" value="1"/>
</dbReference>
<evidence type="ECO:0000256" key="1">
    <source>
        <dbReference type="ARBA" id="ARBA00023015"/>
    </source>
</evidence>
<evidence type="ECO:0000313" key="6">
    <source>
        <dbReference type="Proteomes" id="UP000027725"/>
    </source>
</evidence>
<dbReference type="PANTHER" id="PTHR43537:SF5">
    <property type="entry name" value="UXU OPERON TRANSCRIPTIONAL REGULATOR"/>
    <property type="match status" value="1"/>
</dbReference>
<dbReference type="OrthoDB" id="9788098at2"/>
<dbReference type="InterPro" id="IPR011711">
    <property type="entry name" value="GntR_C"/>
</dbReference>
<keyword evidence="1" id="KW-0805">Transcription regulation</keyword>
<dbReference type="SMART" id="SM00345">
    <property type="entry name" value="HTH_GNTR"/>
    <property type="match status" value="1"/>
</dbReference>
<dbReference type="Proteomes" id="UP000027725">
    <property type="component" value="Unassembled WGS sequence"/>
</dbReference>
<evidence type="ECO:0000256" key="2">
    <source>
        <dbReference type="ARBA" id="ARBA00023125"/>
    </source>
</evidence>
<dbReference type="Gene3D" id="1.10.10.10">
    <property type="entry name" value="Winged helix-like DNA-binding domain superfamily/Winged helix DNA-binding domain"/>
    <property type="match status" value="1"/>
</dbReference>
<keyword evidence="2" id="KW-0238">DNA-binding</keyword>
<organism evidence="5 6">
    <name type="scientific">Thioclava dalianensis</name>
    <dbReference type="NCBI Taxonomy" id="1185766"/>
    <lineage>
        <taxon>Bacteria</taxon>
        <taxon>Pseudomonadati</taxon>
        <taxon>Pseudomonadota</taxon>
        <taxon>Alphaproteobacteria</taxon>
        <taxon>Rhodobacterales</taxon>
        <taxon>Paracoccaceae</taxon>
        <taxon>Thioclava</taxon>
    </lineage>
</organism>
<name>A0A074TQ88_9RHOB</name>
<protein>
    <submittedName>
        <fullName evidence="5">GntR family transcriptional regulator</fullName>
    </submittedName>
</protein>
<dbReference type="SUPFAM" id="SSF46785">
    <property type="entry name" value="Winged helix' DNA-binding domain"/>
    <property type="match status" value="1"/>
</dbReference>
<dbReference type="Pfam" id="PF07729">
    <property type="entry name" value="FCD"/>
    <property type="match status" value="1"/>
</dbReference>
<dbReference type="InterPro" id="IPR036388">
    <property type="entry name" value="WH-like_DNA-bd_sf"/>
</dbReference>
<dbReference type="GO" id="GO:0003700">
    <property type="term" value="F:DNA-binding transcription factor activity"/>
    <property type="evidence" value="ECO:0007669"/>
    <property type="project" value="InterPro"/>
</dbReference>
<dbReference type="InterPro" id="IPR008920">
    <property type="entry name" value="TF_FadR/GntR_C"/>
</dbReference>
<reference evidence="5 6" key="1">
    <citation type="submission" date="2014-03" db="EMBL/GenBank/DDBJ databases">
        <title>The draft genome sequence of Thioclava dalianensis DLFJ1-1.</title>
        <authorList>
            <person name="Lai Q."/>
            <person name="Shao Z."/>
        </authorList>
    </citation>
    <scope>NUCLEOTIDE SEQUENCE [LARGE SCALE GENOMIC DNA]</scope>
    <source>
        <strain evidence="5 6">DLFJ1-1</strain>
    </source>
</reference>
<accession>A0A074TQ88</accession>